<dbReference type="AlphaFoldDB" id="A0A1K0FFS3"/>
<gene>
    <name evidence="2" type="ORF">BG844_24785</name>
</gene>
<sequence length="93" mass="9867">MKVLAPRLRDSAVAIVRAGVVTGRVFPPRRRRRLVWWLLTAATVLIVAAVLSGWNPAGWRPPKLGWTGTEQAGWFAGIGAAVFGLASTAASCG</sequence>
<evidence type="ECO:0000313" key="2">
    <source>
        <dbReference type="EMBL" id="OJF11695.1"/>
    </source>
</evidence>
<reference evidence="2 3" key="1">
    <citation type="submission" date="2016-09" db="EMBL/GenBank/DDBJ databases">
        <title>Couchioplanes caeruleus draft genome sequence.</title>
        <authorList>
            <person name="Sheehan J."/>
            <person name="Caffrey P."/>
        </authorList>
    </citation>
    <scope>NUCLEOTIDE SEQUENCE [LARGE SCALE GENOMIC DNA]</scope>
    <source>
        <strain evidence="2 3">DSM 43634</strain>
    </source>
</reference>
<comment type="caution">
    <text evidence="2">The sequence shown here is derived from an EMBL/GenBank/DDBJ whole genome shotgun (WGS) entry which is preliminary data.</text>
</comment>
<name>A0A1K0FFS3_9ACTN</name>
<dbReference type="EMBL" id="MEIA01000286">
    <property type="protein sequence ID" value="OJF11695.1"/>
    <property type="molecule type" value="Genomic_DNA"/>
</dbReference>
<evidence type="ECO:0000256" key="1">
    <source>
        <dbReference type="SAM" id="Phobius"/>
    </source>
</evidence>
<organism evidence="2 3">
    <name type="scientific">Couchioplanes caeruleus subsp. caeruleus</name>
    <dbReference type="NCBI Taxonomy" id="56427"/>
    <lineage>
        <taxon>Bacteria</taxon>
        <taxon>Bacillati</taxon>
        <taxon>Actinomycetota</taxon>
        <taxon>Actinomycetes</taxon>
        <taxon>Micromonosporales</taxon>
        <taxon>Micromonosporaceae</taxon>
        <taxon>Couchioplanes</taxon>
    </lineage>
</organism>
<keyword evidence="1" id="KW-1133">Transmembrane helix</keyword>
<keyword evidence="3" id="KW-1185">Reference proteome</keyword>
<protein>
    <submittedName>
        <fullName evidence="2">Uncharacterized protein</fullName>
    </submittedName>
</protein>
<proteinExistence type="predicted"/>
<accession>A0A1K0FFS3</accession>
<feature type="transmembrane region" description="Helical" evidence="1">
    <location>
        <begin position="34"/>
        <end position="54"/>
    </location>
</feature>
<dbReference type="Proteomes" id="UP000182486">
    <property type="component" value="Unassembled WGS sequence"/>
</dbReference>
<evidence type="ECO:0000313" key="3">
    <source>
        <dbReference type="Proteomes" id="UP000182486"/>
    </source>
</evidence>
<keyword evidence="1" id="KW-0812">Transmembrane</keyword>
<dbReference type="RefSeq" id="WP_071807792.1">
    <property type="nucleotide sequence ID" value="NZ_MEIA01000286.1"/>
</dbReference>
<feature type="transmembrane region" description="Helical" evidence="1">
    <location>
        <begin position="74"/>
        <end position="92"/>
    </location>
</feature>
<keyword evidence="1" id="KW-0472">Membrane</keyword>